<evidence type="ECO:0000313" key="1">
    <source>
        <dbReference type="EMBL" id="KAI7947337.1"/>
    </source>
</evidence>
<comment type="caution">
    <text evidence="1">The sequence shown here is derived from an EMBL/GenBank/DDBJ whole genome shotgun (WGS) entry which is preliminary data.</text>
</comment>
<evidence type="ECO:0000313" key="2">
    <source>
        <dbReference type="Proteomes" id="UP001060170"/>
    </source>
</evidence>
<accession>A0ACC0E743</accession>
<proteinExistence type="predicted"/>
<reference evidence="1 2" key="3">
    <citation type="journal article" date="2022" name="Microbiol. Spectr.">
        <title>Folding features and dynamics of 3D genome architecture in plant fungal pathogens.</title>
        <authorList>
            <person name="Xia C."/>
        </authorList>
    </citation>
    <scope>NUCLEOTIDE SEQUENCE [LARGE SCALE GENOMIC DNA]</scope>
    <source>
        <strain evidence="1 2">93-210</strain>
    </source>
</reference>
<keyword evidence="2" id="KW-1185">Reference proteome</keyword>
<dbReference type="Proteomes" id="UP001060170">
    <property type="component" value="Chromosome 9"/>
</dbReference>
<dbReference type="EMBL" id="CM045873">
    <property type="protein sequence ID" value="KAI7947337.1"/>
    <property type="molecule type" value="Genomic_DNA"/>
</dbReference>
<protein>
    <submittedName>
        <fullName evidence="1">Uncharacterized protein</fullName>
    </submittedName>
</protein>
<gene>
    <name evidence="1" type="ORF">MJO28_009245</name>
</gene>
<name>A0ACC0E743_9BASI</name>
<sequence length="56" mass="6395">MTTRALIDFVKNLPLSVNPYEATAEKIKQETRSLYFGDVFFDESQLSTSSFYAVKP</sequence>
<reference evidence="2" key="2">
    <citation type="journal article" date="2018" name="Mol. Plant Microbe Interact.">
        <title>Genome sequence resources for the wheat stripe rust pathogen (Puccinia striiformis f. sp. tritici) and the barley stripe rust pathogen (Puccinia striiformis f. sp. hordei).</title>
        <authorList>
            <person name="Xia C."/>
            <person name="Wang M."/>
            <person name="Yin C."/>
            <person name="Cornejo O.E."/>
            <person name="Hulbert S.H."/>
            <person name="Chen X."/>
        </authorList>
    </citation>
    <scope>NUCLEOTIDE SEQUENCE [LARGE SCALE GENOMIC DNA]</scope>
    <source>
        <strain evidence="2">93-210</strain>
    </source>
</reference>
<organism evidence="1 2">
    <name type="scientific">Puccinia striiformis f. sp. tritici</name>
    <dbReference type="NCBI Taxonomy" id="168172"/>
    <lineage>
        <taxon>Eukaryota</taxon>
        <taxon>Fungi</taxon>
        <taxon>Dikarya</taxon>
        <taxon>Basidiomycota</taxon>
        <taxon>Pucciniomycotina</taxon>
        <taxon>Pucciniomycetes</taxon>
        <taxon>Pucciniales</taxon>
        <taxon>Pucciniaceae</taxon>
        <taxon>Puccinia</taxon>
    </lineage>
</organism>
<reference evidence="2" key="1">
    <citation type="journal article" date="2018" name="BMC Genomics">
        <title>Genomic insights into host adaptation between the wheat stripe rust pathogen (Puccinia striiformis f. sp. tritici) and the barley stripe rust pathogen (Puccinia striiformis f. sp. hordei).</title>
        <authorList>
            <person name="Xia C."/>
            <person name="Wang M."/>
            <person name="Yin C."/>
            <person name="Cornejo O.E."/>
            <person name="Hulbert S.H."/>
            <person name="Chen X."/>
        </authorList>
    </citation>
    <scope>NUCLEOTIDE SEQUENCE [LARGE SCALE GENOMIC DNA]</scope>
    <source>
        <strain evidence="2">93-210</strain>
    </source>
</reference>